<reference evidence="2" key="1">
    <citation type="submission" date="2020-05" db="EMBL/GenBank/DDBJ databases">
        <title>Complete genome sequence of Bradyrhizobium diazoefficiens XF1 isolated from soybean nodule.</title>
        <authorList>
            <person name="Noda R."/>
            <person name="Kakizaki K."/>
            <person name="Minamisawa K."/>
        </authorList>
    </citation>
    <scope>NUCLEOTIDE SEQUENCE</scope>
    <source>
        <strain evidence="2">XF1</strain>
    </source>
</reference>
<dbReference type="EMBL" id="AP023091">
    <property type="protein sequence ID" value="BCE20715.1"/>
    <property type="molecule type" value="Genomic_DNA"/>
</dbReference>
<feature type="signal peptide" evidence="1">
    <location>
        <begin position="1"/>
        <end position="38"/>
    </location>
</feature>
<evidence type="ECO:0000313" key="4">
    <source>
        <dbReference type="EMBL" id="BCE46963.1"/>
    </source>
</evidence>
<accession>A0A810CMZ0</accession>
<reference evidence="5" key="5">
    <citation type="submission" date="2020-05" db="EMBL/GenBank/DDBJ databases">
        <title>Complete genome sequence of Bradyrhizobium diazoefficiens XF5 isolated from soybean nodule.</title>
        <authorList>
            <person name="Noda R."/>
            <person name="Kakizaki K."/>
            <person name="Minamisawa K."/>
        </authorList>
    </citation>
    <scope>NUCLEOTIDE SEQUENCE</scope>
    <source>
        <strain evidence="5">XF5</strain>
    </source>
</reference>
<evidence type="ECO:0000313" key="6">
    <source>
        <dbReference type="EMBL" id="BCE64565.1"/>
    </source>
</evidence>
<evidence type="ECO:0000313" key="7">
    <source>
        <dbReference type="EMBL" id="BCE81874.1"/>
    </source>
</evidence>
<evidence type="ECO:0000313" key="8">
    <source>
        <dbReference type="EMBL" id="BCE90487.1"/>
    </source>
</evidence>
<sequence length="83" mass="8497">MSGGTALPCLDQTFRGMTVKKIVFVLGATLALVTAANAADLPRRQPVPVYPAEQAPIGKMPIGKSPVGKAPIGKAPGPVAARY</sequence>
<reference evidence="8" key="2">
    <citation type="submission" date="2020-05" db="EMBL/GenBank/DDBJ databases">
        <title>Complete genome sequence of Bradyrhizobium diazoefficiens XF10 isolated from soybean nodule.</title>
        <authorList>
            <person name="Noda R."/>
            <person name="Kakizaki K."/>
            <person name="Minamisawa K."/>
        </authorList>
    </citation>
    <scope>NUCLEOTIDE SEQUENCE</scope>
    <source>
        <strain evidence="8">XF10</strain>
    </source>
</reference>
<keyword evidence="1" id="KW-0732">Signal</keyword>
<dbReference type="EMBL" id="AP023092">
    <property type="protein sequence ID" value="BCE29534.1"/>
    <property type="molecule type" value="Genomic_DNA"/>
</dbReference>
<reference evidence="3" key="3">
    <citation type="submission" date="2020-05" db="EMBL/GenBank/DDBJ databases">
        <title>Complete genome sequence of Bradyrhizobium diazoefficiens XF2 isolated from soybean nodule.</title>
        <authorList>
            <person name="Noda R."/>
            <person name="Kakizaki K."/>
            <person name="Minamisawa K."/>
        </authorList>
    </citation>
    <scope>NUCLEOTIDE SEQUENCE</scope>
    <source>
        <strain evidence="3">XF2</strain>
    </source>
</reference>
<evidence type="ECO:0000313" key="3">
    <source>
        <dbReference type="EMBL" id="BCE29534.1"/>
    </source>
</evidence>
<dbReference type="EMBL" id="AP023099">
    <property type="protein sequence ID" value="BCE90487.1"/>
    <property type="molecule type" value="Genomic_DNA"/>
</dbReference>
<reference evidence="7" key="7">
    <citation type="submission" date="2020-05" db="EMBL/GenBank/DDBJ databases">
        <title>Complete genome sequence of Bradyrhizobium diazoefficiens XF9 isolated from soybean nodule.</title>
        <authorList>
            <person name="Noda R."/>
            <person name="Kakizaki K."/>
            <person name="Minamisawa K."/>
        </authorList>
    </citation>
    <scope>NUCLEOTIDE SEQUENCE</scope>
    <source>
        <strain evidence="7">XF9</strain>
    </source>
</reference>
<reference evidence="4" key="4">
    <citation type="submission" date="2020-05" db="EMBL/GenBank/DDBJ databases">
        <title>Complete genome sequence of Bradyrhizobium diazoefficiens XF4 isolated from soybean nodule.</title>
        <authorList>
            <person name="Noda R."/>
            <person name="Kakizaki K."/>
            <person name="Minamisawa K."/>
        </authorList>
    </citation>
    <scope>NUCLEOTIDE SEQUENCE</scope>
    <source>
        <strain evidence="4">XF4</strain>
    </source>
</reference>
<dbReference type="EMBL" id="AP023098">
    <property type="protein sequence ID" value="BCE81874.1"/>
    <property type="molecule type" value="Genomic_DNA"/>
</dbReference>
<dbReference type="EMBL" id="AP023095">
    <property type="protein sequence ID" value="BCE55829.1"/>
    <property type="molecule type" value="Genomic_DNA"/>
</dbReference>
<reference evidence="6" key="6">
    <citation type="submission" date="2020-05" db="EMBL/GenBank/DDBJ databases">
        <title>Complete genome sequence of Bradyrhizobium diazoefficiens XF6 isolated from soybean nodule.</title>
        <authorList>
            <person name="Noda R."/>
            <person name="Kakizaki K."/>
            <person name="Minamisawa K."/>
        </authorList>
    </citation>
    <scope>NUCLEOTIDE SEQUENCE</scope>
    <source>
        <strain evidence="6">XF6</strain>
    </source>
</reference>
<dbReference type="EMBL" id="AP023096">
    <property type="protein sequence ID" value="BCE64565.1"/>
    <property type="molecule type" value="Genomic_DNA"/>
</dbReference>
<evidence type="ECO:0000313" key="5">
    <source>
        <dbReference type="EMBL" id="BCE55829.1"/>
    </source>
</evidence>
<name>A0A810CMZ0_9BRAD</name>
<protein>
    <submittedName>
        <fullName evidence="8">Uncharacterized protein</fullName>
    </submittedName>
</protein>
<evidence type="ECO:0000256" key="1">
    <source>
        <dbReference type="SAM" id="SignalP"/>
    </source>
</evidence>
<gene>
    <name evidence="8" type="ORF">XF10B_32850</name>
    <name evidence="2" type="ORF">XF1B_33960</name>
    <name evidence="3" type="ORF">XF2B_33030</name>
    <name evidence="4" type="ORF">XF4B_33120</name>
    <name evidence="5" type="ORF">XF5B_33410</name>
    <name evidence="6" type="ORF">XF6B_33640</name>
    <name evidence="7" type="ORF">XF9B_32950</name>
</gene>
<proteinExistence type="predicted"/>
<dbReference type="AlphaFoldDB" id="A0A810CMZ0"/>
<dbReference type="EMBL" id="AP023094">
    <property type="protein sequence ID" value="BCE46963.1"/>
    <property type="molecule type" value="Genomic_DNA"/>
</dbReference>
<evidence type="ECO:0000313" key="2">
    <source>
        <dbReference type="EMBL" id="BCE20715.1"/>
    </source>
</evidence>
<feature type="chain" id="PRO_5036408161" evidence="1">
    <location>
        <begin position="39"/>
        <end position="83"/>
    </location>
</feature>
<organism evidence="8">
    <name type="scientific">Bradyrhizobium diazoefficiens</name>
    <dbReference type="NCBI Taxonomy" id="1355477"/>
    <lineage>
        <taxon>Bacteria</taxon>
        <taxon>Pseudomonadati</taxon>
        <taxon>Pseudomonadota</taxon>
        <taxon>Alphaproteobacteria</taxon>
        <taxon>Hyphomicrobiales</taxon>
        <taxon>Nitrobacteraceae</taxon>
        <taxon>Bradyrhizobium</taxon>
    </lineage>
</organism>